<sequence length="64" mass="7311">MLNKSSINEVNNSKIGEFTIPLYNSYCFSNIFGTIKNLFGLEDEKSLPKDTIKKGKECNKVIFF</sequence>
<dbReference type="PATRIC" id="fig|999411.4.peg.1069"/>
<protein>
    <submittedName>
        <fullName evidence="1">Uncharacterized protein</fullName>
    </submittedName>
</protein>
<keyword evidence="2" id="KW-1185">Reference proteome</keyword>
<dbReference type="HOGENOM" id="CLU_2859759_0_0_9"/>
<name>N9Y203_9CLOT</name>
<dbReference type="EMBL" id="AGYT01000008">
    <property type="protein sequence ID" value="ENZ01862.1"/>
    <property type="molecule type" value="Genomic_DNA"/>
</dbReference>
<evidence type="ECO:0000313" key="1">
    <source>
        <dbReference type="EMBL" id="ENZ01862.1"/>
    </source>
</evidence>
<proteinExistence type="predicted"/>
<reference evidence="1 2" key="1">
    <citation type="submission" date="2013-01" db="EMBL/GenBank/DDBJ databases">
        <title>The Genome Sequence of Clostridium colicanis 209318.</title>
        <authorList>
            <consortium name="The Broad Institute Genome Sequencing Platform"/>
            <person name="Earl A."/>
            <person name="Ward D."/>
            <person name="Feldgarden M."/>
            <person name="Gevers D."/>
            <person name="Courvalin P."/>
            <person name="Lambert T."/>
            <person name="Walker B."/>
            <person name="Young S.K."/>
            <person name="Zeng Q."/>
            <person name="Gargeya S."/>
            <person name="Fitzgerald M."/>
            <person name="Haas B."/>
            <person name="Abouelleil A."/>
            <person name="Alvarado L."/>
            <person name="Arachchi H.M."/>
            <person name="Berlin A.M."/>
            <person name="Chapman S.B."/>
            <person name="Dewar J."/>
            <person name="Goldberg J."/>
            <person name="Griggs A."/>
            <person name="Gujja S."/>
            <person name="Hansen M."/>
            <person name="Howarth C."/>
            <person name="Imamovic A."/>
            <person name="Larimer J."/>
            <person name="McCowan C."/>
            <person name="Murphy C."/>
            <person name="Neiman D."/>
            <person name="Pearson M."/>
            <person name="Priest M."/>
            <person name="Roberts A."/>
            <person name="Saif S."/>
            <person name="Shea T."/>
            <person name="Sisk P."/>
            <person name="Sykes S."/>
            <person name="Wortman J."/>
            <person name="Nusbaum C."/>
            <person name="Birren B."/>
        </authorList>
    </citation>
    <scope>NUCLEOTIDE SEQUENCE [LARGE SCALE GENOMIC DNA]</scope>
    <source>
        <strain evidence="1 2">209318</strain>
    </source>
</reference>
<dbReference type="AlphaFoldDB" id="N9Y203"/>
<comment type="caution">
    <text evidence="1">The sequence shown here is derived from an EMBL/GenBank/DDBJ whole genome shotgun (WGS) entry which is preliminary data.</text>
</comment>
<gene>
    <name evidence="1" type="ORF">HMPREF1092_01096</name>
</gene>
<dbReference type="Proteomes" id="UP000013097">
    <property type="component" value="Unassembled WGS sequence"/>
</dbReference>
<organism evidence="1 2">
    <name type="scientific">Clostridium thermobutyricum</name>
    <dbReference type="NCBI Taxonomy" id="29372"/>
    <lineage>
        <taxon>Bacteria</taxon>
        <taxon>Bacillati</taxon>
        <taxon>Bacillota</taxon>
        <taxon>Clostridia</taxon>
        <taxon>Eubacteriales</taxon>
        <taxon>Clostridiaceae</taxon>
        <taxon>Clostridium</taxon>
    </lineage>
</organism>
<evidence type="ECO:0000313" key="2">
    <source>
        <dbReference type="Proteomes" id="UP000013097"/>
    </source>
</evidence>
<accession>N9Y203</accession>
<dbReference type="RefSeq" id="WP_002597598.1">
    <property type="nucleotide sequence ID" value="NZ_KB850956.1"/>
</dbReference>